<dbReference type="OrthoDB" id="2275560at2759"/>
<dbReference type="PANTHER" id="PTHR11740">
    <property type="entry name" value="CASEIN KINASE II SUBUNIT BETA"/>
    <property type="match status" value="1"/>
</dbReference>
<dbReference type="InterPro" id="IPR000704">
    <property type="entry name" value="Casein_kinase_II_reg-sub"/>
</dbReference>
<comment type="subunit">
    <text evidence="3">Tetramer of two alpha and two beta subunits.</text>
</comment>
<dbReference type="Proteomes" id="UP000605846">
    <property type="component" value="Unassembled WGS sequence"/>
</dbReference>
<dbReference type="EMBL" id="JABAYA010000045">
    <property type="protein sequence ID" value="KAF7728003.1"/>
    <property type="molecule type" value="Genomic_DNA"/>
</dbReference>
<protein>
    <recommendedName>
        <fullName evidence="3">Casein kinase II subunit beta</fullName>
        <shortName evidence="3">CK II beta</shortName>
    </recommendedName>
</protein>
<dbReference type="Gene3D" id="1.10.1820.10">
    <property type="entry name" value="protein kinase ck2 holoenzyme, chain C, domain 1"/>
    <property type="match status" value="1"/>
</dbReference>
<evidence type="ECO:0000256" key="1">
    <source>
        <dbReference type="ARBA" id="ARBA00006941"/>
    </source>
</evidence>
<dbReference type="PROSITE" id="PS01101">
    <property type="entry name" value="CK2_BETA"/>
    <property type="match status" value="1"/>
</dbReference>
<dbReference type="InterPro" id="IPR016149">
    <property type="entry name" value="Casein_kin_II_reg-sub_N"/>
</dbReference>
<evidence type="ECO:0000256" key="4">
    <source>
        <dbReference type="SAM" id="Coils"/>
    </source>
</evidence>
<comment type="function">
    <text evidence="2 3">Regulatory subunit of casein kinase II/CK2. As part of the kinase complex regulates the basal catalytic activity of the alpha subunit a constitutively active serine/threonine-protein kinase that phosphorylates a large number of substrates containing acidic residues C-terminal to the phosphorylated serine or threonine.</text>
</comment>
<proteinExistence type="inferred from homology"/>
<dbReference type="PANTHER" id="PTHR11740:SF0">
    <property type="entry name" value="CASEIN KINASE II SUBUNIT BETA"/>
    <property type="match status" value="1"/>
</dbReference>
<dbReference type="SMART" id="SM01085">
    <property type="entry name" value="CK_II_beta"/>
    <property type="match status" value="1"/>
</dbReference>
<evidence type="ECO:0000256" key="5">
    <source>
        <dbReference type="SAM" id="MobiDB-lite"/>
    </source>
</evidence>
<keyword evidence="7" id="KW-1185">Reference proteome</keyword>
<evidence type="ECO:0000313" key="7">
    <source>
        <dbReference type="Proteomes" id="UP000605846"/>
    </source>
</evidence>
<dbReference type="FunFam" id="2.20.25.20:FF:000001">
    <property type="entry name" value="Casein kinase II subunit beta"/>
    <property type="match status" value="1"/>
</dbReference>
<name>A0A8H7BN19_9FUNG</name>
<sequence>MTSLGQQDESYSCFSSSTNHSDQNWICRFCSWNGHEYYLEIPEDYIDDQFNTTGLSAIVPYFDQALEMILDMGPDIYQEEQYAAQIELLSEDEEEEEEEKKSSSDDGFWKERPISRSYAMDPEVICKSAVMLYGLIHQRYLLTNQGQHIMAERYAAGHFGYCPRVYCGRCPVIPCGRYDQVGKESVRLYCPRCMDLYNPENPKLDCVDGAHFGSTYLHLLFLTYPQLVPAPKAHIYQPRIFGFRINESSLIGPQMQWLRKRPLEYLDDDSDSNDDEYFHSEEEDDPLVYDELTTQFVPSQAEDINQIEDLSRQTEDWRIRDSRLNQFFRQFL</sequence>
<dbReference type="Pfam" id="PF01214">
    <property type="entry name" value="CK_II_beta"/>
    <property type="match status" value="1"/>
</dbReference>
<reference evidence="6" key="1">
    <citation type="submission" date="2020-01" db="EMBL/GenBank/DDBJ databases">
        <title>Genome Sequencing of Three Apophysomyces-Like Fungal Strains Confirms a Novel Fungal Genus in the Mucoromycota with divergent Burkholderia-like Endosymbiotic Bacteria.</title>
        <authorList>
            <person name="Stajich J.E."/>
            <person name="Macias A.M."/>
            <person name="Carter-House D."/>
            <person name="Lovett B."/>
            <person name="Kasson L.R."/>
            <person name="Berry K."/>
            <person name="Grigoriev I."/>
            <person name="Chang Y."/>
            <person name="Spatafora J."/>
            <person name="Kasson M.T."/>
        </authorList>
    </citation>
    <scope>NUCLEOTIDE SEQUENCE</scope>
    <source>
        <strain evidence="6">NRRL A-21654</strain>
    </source>
</reference>
<comment type="caution">
    <text evidence="6">The sequence shown here is derived from an EMBL/GenBank/DDBJ whole genome shotgun (WGS) entry which is preliminary data.</text>
</comment>
<organism evidence="6 7">
    <name type="scientific">Apophysomyces ossiformis</name>
    <dbReference type="NCBI Taxonomy" id="679940"/>
    <lineage>
        <taxon>Eukaryota</taxon>
        <taxon>Fungi</taxon>
        <taxon>Fungi incertae sedis</taxon>
        <taxon>Mucoromycota</taxon>
        <taxon>Mucoromycotina</taxon>
        <taxon>Mucoromycetes</taxon>
        <taxon>Mucorales</taxon>
        <taxon>Mucorineae</taxon>
        <taxon>Mucoraceae</taxon>
        <taxon>Apophysomyces</taxon>
    </lineage>
</organism>
<evidence type="ECO:0000256" key="3">
    <source>
        <dbReference type="RuleBase" id="RU361268"/>
    </source>
</evidence>
<comment type="similarity">
    <text evidence="1 3">Belongs to the casein kinase 2 subunit beta family.</text>
</comment>
<accession>A0A8H7BN19</accession>
<dbReference type="Gene3D" id="2.20.25.20">
    <property type="match status" value="1"/>
</dbReference>
<dbReference type="GO" id="GO:0019887">
    <property type="term" value="F:protein kinase regulator activity"/>
    <property type="evidence" value="ECO:0007669"/>
    <property type="project" value="InterPro"/>
</dbReference>
<gene>
    <name evidence="6" type="primary">CKB1_3</name>
    <name evidence="6" type="ORF">EC973_006768</name>
</gene>
<dbReference type="GO" id="GO:0005737">
    <property type="term" value="C:cytoplasm"/>
    <property type="evidence" value="ECO:0007669"/>
    <property type="project" value="TreeGrafter"/>
</dbReference>
<dbReference type="InterPro" id="IPR035991">
    <property type="entry name" value="Casein_kinase_II_beta-like"/>
</dbReference>
<dbReference type="AlphaFoldDB" id="A0A8H7BN19"/>
<dbReference type="PRINTS" id="PR00472">
    <property type="entry name" value="CASNKINASEII"/>
</dbReference>
<evidence type="ECO:0000256" key="2">
    <source>
        <dbReference type="ARBA" id="ARBA00045899"/>
    </source>
</evidence>
<dbReference type="GO" id="GO:0005956">
    <property type="term" value="C:protein kinase CK2 complex"/>
    <property type="evidence" value="ECO:0007669"/>
    <property type="project" value="UniProtKB-UniRule"/>
</dbReference>
<evidence type="ECO:0000313" key="6">
    <source>
        <dbReference type="EMBL" id="KAF7728003.1"/>
    </source>
</evidence>
<feature type="region of interest" description="Disordered" evidence="5">
    <location>
        <begin position="1"/>
        <end position="20"/>
    </location>
</feature>
<feature type="coiled-coil region" evidence="4">
    <location>
        <begin position="79"/>
        <end position="106"/>
    </location>
</feature>
<dbReference type="GO" id="GO:0006359">
    <property type="term" value="P:regulation of transcription by RNA polymerase III"/>
    <property type="evidence" value="ECO:0007669"/>
    <property type="project" value="TreeGrafter"/>
</dbReference>
<keyword evidence="4" id="KW-0175">Coiled coil</keyword>
<dbReference type="GO" id="GO:0034456">
    <property type="term" value="C:UTP-C complex"/>
    <property type="evidence" value="ECO:0007669"/>
    <property type="project" value="TreeGrafter"/>
</dbReference>
<dbReference type="SUPFAM" id="SSF57798">
    <property type="entry name" value="Casein kinase II beta subunit"/>
    <property type="match status" value="1"/>
</dbReference>